<dbReference type="EMBL" id="QGTR01000002">
    <property type="protein sequence ID" value="PWW01915.1"/>
    <property type="molecule type" value="Genomic_DNA"/>
</dbReference>
<dbReference type="InterPro" id="IPR010865">
    <property type="entry name" value="DUF1499"/>
</dbReference>
<keyword evidence="2" id="KW-0472">Membrane</keyword>
<comment type="caution">
    <text evidence="3">The sequence shown here is derived from an EMBL/GenBank/DDBJ whole genome shotgun (WGS) entry which is preliminary data.</text>
</comment>
<feature type="transmembrane region" description="Helical" evidence="2">
    <location>
        <begin position="81"/>
        <end position="103"/>
    </location>
</feature>
<proteinExistence type="predicted"/>
<sequence>MPFRYERPSSIAAAWSRGLGRFALVLALAAALLHRAGMLSLPNAVAVILLAAGLAILVVGLSAVGFFMLWRIGARGGRSAFAGLVMAGLVLGPVGIAASRYVLLPALHDLSTDPVDPPQWLEEPAIAPSWLPRTAGSGPERRGAQVLAYPELTGRRYEGAIDRVLLAVQAIVVARKWTLVASRGAEELAQGLELAPEAGDEETAVPAATTGEADPARAPIPEPRPQLETLPLAPLPTDVRLQYAFRSRILGLDHDVLIRLVEEEETTFVDLRAATRDGDHDLGLNAELIKDFLRELDVSLLGIAGG</sequence>
<evidence type="ECO:0000313" key="4">
    <source>
        <dbReference type="Proteomes" id="UP000246352"/>
    </source>
</evidence>
<dbReference type="AlphaFoldDB" id="A0A317PLS6"/>
<keyword evidence="2" id="KW-1133">Transmembrane helix</keyword>
<keyword evidence="2" id="KW-0812">Transmembrane</keyword>
<keyword evidence="4" id="KW-1185">Reference proteome</keyword>
<accession>A0A317PLS6</accession>
<evidence type="ECO:0000313" key="3">
    <source>
        <dbReference type="EMBL" id="PWW01915.1"/>
    </source>
</evidence>
<organism evidence="3 4">
    <name type="scientific">Hoeflea marina</name>
    <dbReference type="NCBI Taxonomy" id="274592"/>
    <lineage>
        <taxon>Bacteria</taxon>
        <taxon>Pseudomonadati</taxon>
        <taxon>Pseudomonadota</taxon>
        <taxon>Alphaproteobacteria</taxon>
        <taxon>Hyphomicrobiales</taxon>
        <taxon>Rhizobiaceae</taxon>
        <taxon>Hoeflea</taxon>
    </lineage>
</organism>
<reference evidence="3 4" key="1">
    <citation type="submission" date="2018-05" db="EMBL/GenBank/DDBJ databases">
        <title>Genomic Encyclopedia of Type Strains, Phase IV (KMG-IV): sequencing the most valuable type-strain genomes for metagenomic binning, comparative biology and taxonomic classification.</title>
        <authorList>
            <person name="Goeker M."/>
        </authorList>
    </citation>
    <scope>NUCLEOTIDE SEQUENCE [LARGE SCALE GENOMIC DNA]</scope>
    <source>
        <strain evidence="3 4">DSM 16791</strain>
    </source>
</reference>
<dbReference type="RefSeq" id="WP_110031666.1">
    <property type="nucleotide sequence ID" value="NZ_QGTR01000002.1"/>
</dbReference>
<name>A0A317PLS6_9HYPH</name>
<feature type="transmembrane region" description="Helical" evidence="2">
    <location>
        <begin position="48"/>
        <end position="69"/>
    </location>
</feature>
<evidence type="ECO:0000256" key="2">
    <source>
        <dbReference type="SAM" id="Phobius"/>
    </source>
</evidence>
<gene>
    <name evidence="3" type="ORF">DFR52_102579</name>
</gene>
<dbReference type="Proteomes" id="UP000246352">
    <property type="component" value="Unassembled WGS sequence"/>
</dbReference>
<dbReference type="OrthoDB" id="1523552at2"/>
<protein>
    <submittedName>
        <fullName evidence="3">Uncharacterized protein DUF1499</fullName>
    </submittedName>
</protein>
<evidence type="ECO:0000256" key="1">
    <source>
        <dbReference type="SAM" id="MobiDB-lite"/>
    </source>
</evidence>
<feature type="region of interest" description="Disordered" evidence="1">
    <location>
        <begin position="196"/>
        <end position="230"/>
    </location>
</feature>
<dbReference type="Pfam" id="PF07386">
    <property type="entry name" value="DUF1499"/>
    <property type="match status" value="1"/>
</dbReference>